<dbReference type="Gene3D" id="3.20.20.80">
    <property type="entry name" value="Glycosidases"/>
    <property type="match status" value="1"/>
</dbReference>
<dbReference type="PANTHER" id="PTHR10030:SF37">
    <property type="entry name" value="ALPHA-L-FUCOSIDASE-RELATED"/>
    <property type="match status" value="1"/>
</dbReference>
<evidence type="ECO:0000259" key="7">
    <source>
        <dbReference type="Pfam" id="PF01120"/>
    </source>
</evidence>
<feature type="domain" description="Glycoside hydrolase family 29 N-terminal" evidence="7">
    <location>
        <begin position="12"/>
        <end position="373"/>
    </location>
</feature>
<evidence type="ECO:0000256" key="1">
    <source>
        <dbReference type="ARBA" id="ARBA00004071"/>
    </source>
</evidence>
<dbReference type="AlphaFoldDB" id="A0A9D1IGJ1"/>
<dbReference type="Gene3D" id="2.60.40.1180">
    <property type="entry name" value="Golgi alpha-mannosidase II"/>
    <property type="match status" value="1"/>
</dbReference>
<dbReference type="GO" id="GO:0005764">
    <property type="term" value="C:lysosome"/>
    <property type="evidence" value="ECO:0007669"/>
    <property type="project" value="TreeGrafter"/>
</dbReference>
<dbReference type="EMBL" id="DVMW01000025">
    <property type="protein sequence ID" value="HIU35647.1"/>
    <property type="molecule type" value="Genomic_DNA"/>
</dbReference>
<dbReference type="Pfam" id="PF01120">
    <property type="entry name" value="Alpha_L_fucos"/>
    <property type="match status" value="1"/>
</dbReference>
<dbReference type="InterPro" id="IPR057739">
    <property type="entry name" value="Glyco_hydro_29_N"/>
</dbReference>
<keyword evidence="6" id="KW-0326">Glycosidase</keyword>
<dbReference type="EC" id="3.2.1.51" evidence="3"/>
<evidence type="ECO:0000313" key="9">
    <source>
        <dbReference type="Proteomes" id="UP000824071"/>
    </source>
</evidence>
<dbReference type="SUPFAM" id="SSF51445">
    <property type="entry name" value="(Trans)glycosidases"/>
    <property type="match status" value="1"/>
</dbReference>
<accession>A0A9D1IGJ1</accession>
<dbReference type="InterPro" id="IPR016286">
    <property type="entry name" value="FUC_metazoa-typ"/>
</dbReference>
<comment type="caution">
    <text evidence="8">The sequence shown here is derived from an EMBL/GenBank/DDBJ whole genome shotgun (WGS) entry which is preliminary data.</text>
</comment>
<evidence type="ECO:0000313" key="8">
    <source>
        <dbReference type="EMBL" id="HIU35647.1"/>
    </source>
</evidence>
<dbReference type="PIRSF" id="PIRSF001092">
    <property type="entry name" value="Alpha-L-fucosidase"/>
    <property type="match status" value="1"/>
</dbReference>
<sequence length="487" mass="56430">MKTIDEYLQIVEEGIKQGPFSDDWASLSKFQIPQWYKDGRFGLFIHWGAFSVPATETEWYPRMMYLRGTKSWRHRVKTYGKDGEYRQVVEQFSPTRFDADEWLDIFRKSGAKYIMPVAEHHDGVKLYKSELNRWNTADMPNTRRDYMTELHAACDRAGMGFLCSNHRAEHFWFLNGARAFCPNSEVTRGLYPDLYGPAALYKTKNPWDNEKYPPTEDWCRDWLASACEMVDHLRPLAVYFDWWINKPEFKPYLKKFLAYYYNRGVLWGKEVAVFYKVGAVMKGCAVFDVERGQIDTVSPVLWQNDTAIAKNSWGYTEGNRFKTPREVLLNLIDVIAKNGCFMLNVGPKADGTICDEEKQVLLSVGKWMESCGEAIYGAQPYDVPGEGKKQRGGSFKENLRYSKKDYRFTYKPGAIYVFVMSDKPVREHVVHTLRKAKENGILYNIQSIELLGQGTPVRWKQDKDALRISFAGDVDRTLPLCLKVSVD</sequence>
<reference evidence="8" key="1">
    <citation type="submission" date="2020-10" db="EMBL/GenBank/DDBJ databases">
        <authorList>
            <person name="Gilroy R."/>
        </authorList>
    </citation>
    <scope>NUCLEOTIDE SEQUENCE</scope>
    <source>
        <strain evidence="8">ChiGjej1B1-19959</strain>
    </source>
</reference>
<evidence type="ECO:0000256" key="3">
    <source>
        <dbReference type="ARBA" id="ARBA00012662"/>
    </source>
</evidence>
<comment type="function">
    <text evidence="1">Alpha-L-fucosidase is responsible for hydrolyzing the alpha-1,6-linked fucose joined to the reducing-end N-acetylglucosamine of the carbohydrate moieties of glycoproteins.</text>
</comment>
<dbReference type="InterPro" id="IPR000933">
    <property type="entry name" value="Glyco_hydro_29"/>
</dbReference>
<dbReference type="GO" id="GO:0006004">
    <property type="term" value="P:fucose metabolic process"/>
    <property type="evidence" value="ECO:0007669"/>
    <property type="project" value="InterPro"/>
</dbReference>
<dbReference type="SMART" id="SM00812">
    <property type="entry name" value="Alpha_L_fucos"/>
    <property type="match status" value="1"/>
</dbReference>
<comment type="similarity">
    <text evidence="2">Belongs to the glycosyl hydrolase 29 family.</text>
</comment>
<dbReference type="GO" id="GO:0004560">
    <property type="term" value="F:alpha-L-fucosidase activity"/>
    <property type="evidence" value="ECO:0007669"/>
    <property type="project" value="InterPro"/>
</dbReference>
<dbReference type="InterPro" id="IPR013780">
    <property type="entry name" value="Glyco_hydro_b"/>
</dbReference>
<dbReference type="InterPro" id="IPR017853">
    <property type="entry name" value="GH"/>
</dbReference>
<proteinExistence type="inferred from homology"/>
<dbReference type="GO" id="GO:0016139">
    <property type="term" value="P:glycoside catabolic process"/>
    <property type="evidence" value="ECO:0007669"/>
    <property type="project" value="TreeGrafter"/>
</dbReference>
<organism evidence="8 9">
    <name type="scientific">Candidatus Fimenecus excrementigallinarum</name>
    <dbReference type="NCBI Taxonomy" id="2840816"/>
    <lineage>
        <taxon>Bacteria</taxon>
        <taxon>Bacillati</taxon>
        <taxon>Bacillota</taxon>
        <taxon>Clostridia</taxon>
        <taxon>Candidatus Fimenecus</taxon>
    </lineage>
</organism>
<dbReference type="Proteomes" id="UP000824071">
    <property type="component" value="Unassembled WGS sequence"/>
</dbReference>
<name>A0A9D1IGJ1_9FIRM</name>
<protein>
    <recommendedName>
        <fullName evidence="3">alpha-L-fucosidase</fullName>
        <ecNumber evidence="3">3.2.1.51</ecNumber>
    </recommendedName>
</protein>
<keyword evidence="4" id="KW-0732">Signal</keyword>
<dbReference type="PANTHER" id="PTHR10030">
    <property type="entry name" value="ALPHA-L-FUCOSIDASE"/>
    <property type="match status" value="1"/>
</dbReference>
<evidence type="ECO:0000256" key="4">
    <source>
        <dbReference type="ARBA" id="ARBA00022729"/>
    </source>
</evidence>
<keyword evidence="5" id="KW-0378">Hydrolase</keyword>
<reference evidence="8" key="2">
    <citation type="journal article" date="2021" name="PeerJ">
        <title>Extensive microbial diversity within the chicken gut microbiome revealed by metagenomics and culture.</title>
        <authorList>
            <person name="Gilroy R."/>
            <person name="Ravi A."/>
            <person name="Getino M."/>
            <person name="Pursley I."/>
            <person name="Horton D.L."/>
            <person name="Alikhan N.F."/>
            <person name="Baker D."/>
            <person name="Gharbi K."/>
            <person name="Hall N."/>
            <person name="Watson M."/>
            <person name="Adriaenssens E.M."/>
            <person name="Foster-Nyarko E."/>
            <person name="Jarju S."/>
            <person name="Secka A."/>
            <person name="Antonio M."/>
            <person name="Oren A."/>
            <person name="Chaudhuri R.R."/>
            <person name="La Ragione R."/>
            <person name="Hildebrand F."/>
            <person name="Pallen M.J."/>
        </authorList>
    </citation>
    <scope>NUCLEOTIDE SEQUENCE</scope>
    <source>
        <strain evidence="8">ChiGjej1B1-19959</strain>
    </source>
</reference>
<evidence type="ECO:0000256" key="6">
    <source>
        <dbReference type="ARBA" id="ARBA00023295"/>
    </source>
</evidence>
<evidence type="ECO:0000256" key="2">
    <source>
        <dbReference type="ARBA" id="ARBA00007951"/>
    </source>
</evidence>
<evidence type="ECO:0000256" key="5">
    <source>
        <dbReference type="ARBA" id="ARBA00022801"/>
    </source>
</evidence>
<gene>
    <name evidence="8" type="ORF">IAC53_03460</name>
</gene>